<dbReference type="Proteomes" id="UP000016935">
    <property type="component" value="Unassembled WGS sequence"/>
</dbReference>
<dbReference type="EMBL" id="KB908703">
    <property type="protein sequence ID" value="EOA85118.1"/>
    <property type="molecule type" value="Genomic_DNA"/>
</dbReference>
<keyword evidence="2" id="KW-1133">Transmembrane helix</keyword>
<evidence type="ECO:0000256" key="1">
    <source>
        <dbReference type="SAM" id="MobiDB-lite"/>
    </source>
</evidence>
<name>R0JVY3_EXST2</name>
<dbReference type="HOGENOM" id="CLU_2147435_0_0_1"/>
<dbReference type="AlphaFoldDB" id="R0JVY3"/>
<evidence type="ECO:0000256" key="2">
    <source>
        <dbReference type="SAM" id="Phobius"/>
    </source>
</evidence>
<feature type="region of interest" description="Disordered" evidence="1">
    <location>
        <begin position="1"/>
        <end position="48"/>
    </location>
</feature>
<evidence type="ECO:0000313" key="4">
    <source>
        <dbReference type="Proteomes" id="UP000016935"/>
    </source>
</evidence>
<gene>
    <name evidence="3" type="ORF">SETTUDRAFT_163842</name>
</gene>
<evidence type="ECO:0000313" key="3">
    <source>
        <dbReference type="EMBL" id="EOA85118.1"/>
    </source>
</evidence>
<accession>R0JVY3</accession>
<keyword evidence="4" id="KW-1185">Reference proteome</keyword>
<sequence length="112" mass="12132">MGRDALHTRGTPLARDKRRSQPGLARPNGWPPRAPTRRGSHHNTRPAKTTVHCMRTATWTLEPAGTVAGSVETPRFSHAGPGIALVLVLVLVLVLAGRVGRVRMAGWRLPLP</sequence>
<feature type="transmembrane region" description="Helical" evidence="2">
    <location>
        <begin position="79"/>
        <end position="99"/>
    </location>
</feature>
<keyword evidence="2" id="KW-0812">Transmembrane</keyword>
<feature type="compositionally biased region" description="Basic residues" evidence="1">
    <location>
        <begin position="35"/>
        <end position="45"/>
    </location>
</feature>
<proteinExistence type="predicted"/>
<keyword evidence="2" id="KW-0472">Membrane</keyword>
<reference evidence="3 4" key="1">
    <citation type="journal article" date="2012" name="PLoS Pathog.">
        <title>Diverse lifestyles and strategies of plant pathogenesis encoded in the genomes of eighteen Dothideomycetes fungi.</title>
        <authorList>
            <person name="Ohm R.A."/>
            <person name="Feau N."/>
            <person name="Henrissat B."/>
            <person name="Schoch C.L."/>
            <person name="Horwitz B.A."/>
            <person name="Barry K.W."/>
            <person name="Condon B.J."/>
            <person name="Copeland A.C."/>
            <person name="Dhillon B."/>
            <person name="Glaser F."/>
            <person name="Hesse C.N."/>
            <person name="Kosti I."/>
            <person name="LaButti K."/>
            <person name="Lindquist E.A."/>
            <person name="Lucas S."/>
            <person name="Salamov A.A."/>
            <person name="Bradshaw R.E."/>
            <person name="Ciuffetti L."/>
            <person name="Hamelin R.C."/>
            <person name="Kema G.H.J."/>
            <person name="Lawrence C."/>
            <person name="Scott J.A."/>
            <person name="Spatafora J.W."/>
            <person name="Turgeon B.G."/>
            <person name="de Wit P.J.G.M."/>
            <person name="Zhong S."/>
            <person name="Goodwin S.B."/>
            <person name="Grigoriev I.V."/>
        </authorList>
    </citation>
    <scope>NUCLEOTIDE SEQUENCE [LARGE SCALE GENOMIC DNA]</scope>
    <source>
        <strain evidence="4">28A</strain>
    </source>
</reference>
<dbReference type="GeneID" id="19398910"/>
<protein>
    <submittedName>
        <fullName evidence="3">Uncharacterized protein</fullName>
    </submittedName>
</protein>
<dbReference type="RefSeq" id="XP_008027591.1">
    <property type="nucleotide sequence ID" value="XM_008029400.1"/>
</dbReference>
<reference evidence="3 4" key="2">
    <citation type="journal article" date="2013" name="PLoS Genet.">
        <title>Comparative genome structure, secondary metabolite, and effector coding capacity across Cochliobolus pathogens.</title>
        <authorList>
            <person name="Condon B.J."/>
            <person name="Leng Y."/>
            <person name="Wu D."/>
            <person name="Bushley K.E."/>
            <person name="Ohm R.A."/>
            <person name="Otillar R."/>
            <person name="Martin J."/>
            <person name="Schackwitz W."/>
            <person name="Grimwood J."/>
            <person name="MohdZainudin N."/>
            <person name="Xue C."/>
            <person name="Wang R."/>
            <person name="Manning V.A."/>
            <person name="Dhillon B."/>
            <person name="Tu Z.J."/>
            <person name="Steffenson B.J."/>
            <person name="Salamov A."/>
            <person name="Sun H."/>
            <person name="Lowry S."/>
            <person name="LaButti K."/>
            <person name="Han J."/>
            <person name="Copeland A."/>
            <person name="Lindquist E."/>
            <person name="Barry K."/>
            <person name="Schmutz J."/>
            <person name="Baker S.E."/>
            <person name="Ciuffetti L.M."/>
            <person name="Grigoriev I.V."/>
            <person name="Zhong S."/>
            <person name="Turgeon B.G."/>
        </authorList>
    </citation>
    <scope>NUCLEOTIDE SEQUENCE [LARGE SCALE GENOMIC DNA]</scope>
    <source>
        <strain evidence="4">28A</strain>
    </source>
</reference>
<organism evidence="3 4">
    <name type="scientific">Exserohilum turcicum (strain 28A)</name>
    <name type="common">Northern leaf blight fungus</name>
    <name type="synonym">Setosphaeria turcica</name>
    <dbReference type="NCBI Taxonomy" id="671987"/>
    <lineage>
        <taxon>Eukaryota</taxon>
        <taxon>Fungi</taxon>
        <taxon>Dikarya</taxon>
        <taxon>Ascomycota</taxon>
        <taxon>Pezizomycotina</taxon>
        <taxon>Dothideomycetes</taxon>
        <taxon>Pleosporomycetidae</taxon>
        <taxon>Pleosporales</taxon>
        <taxon>Pleosporineae</taxon>
        <taxon>Pleosporaceae</taxon>
        <taxon>Exserohilum</taxon>
    </lineage>
</organism>